<evidence type="ECO:0000313" key="2">
    <source>
        <dbReference type="Proteomes" id="UP000239494"/>
    </source>
</evidence>
<dbReference type="RefSeq" id="WP_106186917.1">
    <property type="nucleotide sequence ID" value="NZ_PVTF01000003.1"/>
</dbReference>
<dbReference type="AlphaFoldDB" id="A0A2T0TCD4"/>
<dbReference type="Proteomes" id="UP000239494">
    <property type="component" value="Unassembled WGS sequence"/>
</dbReference>
<name>A0A2T0TCD4_9PSEU</name>
<dbReference type="OrthoDB" id="3395440at2"/>
<organism evidence="1 2">
    <name type="scientific">Umezawaea tangerina</name>
    <dbReference type="NCBI Taxonomy" id="84725"/>
    <lineage>
        <taxon>Bacteria</taxon>
        <taxon>Bacillati</taxon>
        <taxon>Actinomycetota</taxon>
        <taxon>Actinomycetes</taxon>
        <taxon>Pseudonocardiales</taxon>
        <taxon>Pseudonocardiaceae</taxon>
        <taxon>Umezawaea</taxon>
    </lineage>
</organism>
<sequence>MFKITVDTSGLDDVFDQIAQQIRSALEPVARDYAGKPIDEVRPAVAAALAGAGVSGEDAVEQVTASISAGEDVRINLS</sequence>
<accession>A0A2T0TCD4</accession>
<reference evidence="1 2" key="1">
    <citation type="submission" date="2018-03" db="EMBL/GenBank/DDBJ databases">
        <title>Genomic Encyclopedia of Archaeal and Bacterial Type Strains, Phase II (KMG-II): from individual species to whole genera.</title>
        <authorList>
            <person name="Goeker M."/>
        </authorList>
    </citation>
    <scope>NUCLEOTIDE SEQUENCE [LARGE SCALE GENOMIC DNA]</scope>
    <source>
        <strain evidence="1 2">DSM 44720</strain>
    </source>
</reference>
<gene>
    <name evidence="1" type="ORF">CLV43_10355</name>
</gene>
<keyword evidence="2" id="KW-1185">Reference proteome</keyword>
<dbReference type="EMBL" id="PVTF01000003">
    <property type="protein sequence ID" value="PRY43315.1"/>
    <property type="molecule type" value="Genomic_DNA"/>
</dbReference>
<comment type="caution">
    <text evidence="1">The sequence shown here is derived from an EMBL/GenBank/DDBJ whole genome shotgun (WGS) entry which is preliminary data.</text>
</comment>
<protein>
    <submittedName>
        <fullName evidence="1">Uncharacterized protein</fullName>
    </submittedName>
</protein>
<evidence type="ECO:0000313" key="1">
    <source>
        <dbReference type="EMBL" id="PRY43315.1"/>
    </source>
</evidence>
<proteinExistence type="predicted"/>